<proteinExistence type="predicted"/>
<organism evidence="1 2">
    <name type="scientific">Candidatus Roizmanbacteria bacterium CG22_combo_CG10-13_8_21_14_all_35_9</name>
    <dbReference type="NCBI Taxonomy" id="1974861"/>
    <lineage>
        <taxon>Bacteria</taxon>
        <taxon>Candidatus Roizmaniibacteriota</taxon>
    </lineage>
</organism>
<evidence type="ECO:0000313" key="1">
    <source>
        <dbReference type="EMBL" id="PIP62363.1"/>
    </source>
</evidence>
<sequence length="187" mass="22974">MKRQPLRVGFDLDGVLLYNPARIVRPIIVFLKKYLLKRDLDKFYYPKNRLEKIFWFILHKSSLWPSPGIKELVKLVKQKKINAYVVSARYELLEKDFTRWINIIDPNKDFSGYFYNNKNDQPYLFKEKMIKKLKLDIYVEDNWDIVYYLKLKMKNEKLKIFWIYNILDQYIKHQYKFSSLKEVVKKL</sequence>
<gene>
    <name evidence="1" type="ORF">COW98_04505</name>
</gene>
<dbReference type="Gene3D" id="3.40.50.1000">
    <property type="entry name" value="HAD superfamily/HAD-like"/>
    <property type="match status" value="1"/>
</dbReference>
<dbReference type="InterPro" id="IPR036412">
    <property type="entry name" value="HAD-like_sf"/>
</dbReference>
<evidence type="ECO:0000313" key="2">
    <source>
        <dbReference type="Proteomes" id="UP000231021"/>
    </source>
</evidence>
<comment type="caution">
    <text evidence="1">The sequence shown here is derived from an EMBL/GenBank/DDBJ whole genome shotgun (WGS) entry which is preliminary data.</text>
</comment>
<name>A0A2H0BXC6_9BACT</name>
<accession>A0A2H0BXC6</accession>
<dbReference type="AlphaFoldDB" id="A0A2H0BXC6"/>
<dbReference type="InterPro" id="IPR023214">
    <property type="entry name" value="HAD_sf"/>
</dbReference>
<dbReference type="EMBL" id="PCTB01000089">
    <property type="protein sequence ID" value="PIP62363.1"/>
    <property type="molecule type" value="Genomic_DNA"/>
</dbReference>
<reference evidence="1 2" key="1">
    <citation type="submission" date="2017-09" db="EMBL/GenBank/DDBJ databases">
        <title>Depth-based differentiation of microbial function through sediment-hosted aquifers and enrichment of novel symbionts in the deep terrestrial subsurface.</title>
        <authorList>
            <person name="Probst A.J."/>
            <person name="Ladd B."/>
            <person name="Jarett J.K."/>
            <person name="Geller-Mcgrath D.E."/>
            <person name="Sieber C.M."/>
            <person name="Emerson J.B."/>
            <person name="Anantharaman K."/>
            <person name="Thomas B.C."/>
            <person name="Malmstrom R."/>
            <person name="Stieglmeier M."/>
            <person name="Klingl A."/>
            <person name="Woyke T."/>
            <person name="Ryan C.M."/>
            <person name="Banfield J.F."/>
        </authorList>
    </citation>
    <scope>NUCLEOTIDE SEQUENCE [LARGE SCALE GENOMIC DNA]</scope>
    <source>
        <strain evidence="1">CG22_combo_CG10-13_8_21_14_all_35_9</strain>
    </source>
</reference>
<evidence type="ECO:0008006" key="3">
    <source>
        <dbReference type="Google" id="ProtNLM"/>
    </source>
</evidence>
<dbReference type="Proteomes" id="UP000231021">
    <property type="component" value="Unassembled WGS sequence"/>
</dbReference>
<protein>
    <recommendedName>
        <fullName evidence="3">FCP1 homology domain-containing protein</fullName>
    </recommendedName>
</protein>
<dbReference type="SUPFAM" id="SSF56784">
    <property type="entry name" value="HAD-like"/>
    <property type="match status" value="1"/>
</dbReference>